<dbReference type="WBParaSite" id="nRc.2.0.1.t00822-RA">
    <property type="protein sequence ID" value="nRc.2.0.1.t00822-RA"/>
    <property type="gene ID" value="nRc.2.0.1.g00822"/>
</dbReference>
<sequence>MEQKINVQKLKCQPASAVNAIEPDSNPSTGSQFKDVLIVATAHHNIFTLESSEHGEIKTTANLKTKKSTKNQKQKVTKKVVKLLKIIDNKKKIVLKLSK</sequence>
<organism evidence="1 2">
    <name type="scientific">Romanomermis culicivorax</name>
    <name type="common">Nematode worm</name>
    <dbReference type="NCBI Taxonomy" id="13658"/>
    <lineage>
        <taxon>Eukaryota</taxon>
        <taxon>Metazoa</taxon>
        <taxon>Ecdysozoa</taxon>
        <taxon>Nematoda</taxon>
        <taxon>Enoplea</taxon>
        <taxon>Dorylaimia</taxon>
        <taxon>Mermithida</taxon>
        <taxon>Mermithoidea</taxon>
        <taxon>Mermithidae</taxon>
        <taxon>Romanomermis</taxon>
    </lineage>
</organism>
<proteinExistence type="predicted"/>
<name>A0A915HFK1_ROMCU</name>
<accession>A0A915HFK1</accession>
<evidence type="ECO:0000313" key="1">
    <source>
        <dbReference type="Proteomes" id="UP000887565"/>
    </source>
</evidence>
<dbReference type="Proteomes" id="UP000887565">
    <property type="component" value="Unplaced"/>
</dbReference>
<dbReference type="AlphaFoldDB" id="A0A915HFK1"/>
<protein>
    <submittedName>
        <fullName evidence="2">Uncharacterized protein</fullName>
    </submittedName>
</protein>
<keyword evidence="1" id="KW-1185">Reference proteome</keyword>
<evidence type="ECO:0000313" key="2">
    <source>
        <dbReference type="WBParaSite" id="nRc.2.0.1.t00822-RA"/>
    </source>
</evidence>
<reference evidence="2" key="1">
    <citation type="submission" date="2022-11" db="UniProtKB">
        <authorList>
            <consortium name="WormBaseParasite"/>
        </authorList>
    </citation>
    <scope>IDENTIFICATION</scope>
</reference>